<dbReference type="CDD" id="cd02000">
    <property type="entry name" value="TPP_E1_PDC_ADC_BCADC"/>
    <property type="match status" value="1"/>
</dbReference>
<dbReference type="OrthoDB" id="10256198at2759"/>
<dbReference type="AlphaFoldDB" id="A0A5A8E8L0"/>
<dbReference type="Gene3D" id="3.40.50.970">
    <property type="match status" value="1"/>
</dbReference>
<accession>A0A5A8E8L0</accession>
<dbReference type="Pfam" id="PF00676">
    <property type="entry name" value="E1_dh"/>
    <property type="match status" value="1"/>
</dbReference>
<evidence type="ECO:0000256" key="2">
    <source>
        <dbReference type="ARBA" id="ARBA00012281"/>
    </source>
</evidence>
<reference evidence="10 11" key="1">
    <citation type="submission" date="2019-07" db="EMBL/GenBank/DDBJ databases">
        <title>Genomes of Cafeteria roenbergensis.</title>
        <authorList>
            <person name="Fischer M.G."/>
            <person name="Hackl T."/>
            <person name="Roman M."/>
        </authorList>
    </citation>
    <scope>NUCLEOTIDE SEQUENCE [LARGE SCALE GENOMIC DNA]</scope>
    <source>
        <strain evidence="6 11">BVI</strain>
        <strain evidence="7 13">Cflag</strain>
        <strain evidence="9 10">E4-10P</strain>
        <strain evidence="8 12">RCC970-E3</strain>
    </source>
</reference>
<dbReference type="Proteomes" id="UP000325113">
    <property type="component" value="Unassembled WGS sequence"/>
</dbReference>
<dbReference type="EMBL" id="VLTN01000041">
    <property type="protein sequence ID" value="KAA0149638.1"/>
    <property type="molecule type" value="Genomic_DNA"/>
</dbReference>
<evidence type="ECO:0000313" key="6">
    <source>
        <dbReference type="EMBL" id="KAA0149638.1"/>
    </source>
</evidence>
<dbReference type="InterPro" id="IPR050642">
    <property type="entry name" value="PDH_E1_Alpha_Subunit"/>
</dbReference>
<dbReference type="EMBL" id="VLTL01000002">
    <property type="protein sequence ID" value="KAA0172231.1"/>
    <property type="molecule type" value="Genomic_DNA"/>
</dbReference>
<dbReference type="OMA" id="LGYEMPC"/>
<keyword evidence="11" id="KW-1185">Reference proteome</keyword>
<dbReference type="Proteomes" id="UP000322899">
    <property type="component" value="Unassembled WGS sequence"/>
</dbReference>
<keyword evidence="3" id="KW-0560">Oxidoreductase</keyword>
<proteinExistence type="predicted"/>
<dbReference type="PANTHER" id="PTHR11516:SF60">
    <property type="entry name" value="PYRUVATE DEHYDROGENASE E1 COMPONENT SUBUNIT ALPHA"/>
    <property type="match status" value="1"/>
</dbReference>
<evidence type="ECO:0000313" key="13">
    <source>
        <dbReference type="Proteomes" id="UP000325113"/>
    </source>
</evidence>
<comment type="cofactor">
    <cofactor evidence="1">
        <name>thiamine diphosphate</name>
        <dbReference type="ChEBI" id="CHEBI:58937"/>
    </cofactor>
</comment>
<evidence type="ECO:0000313" key="11">
    <source>
        <dbReference type="Proteomes" id="UP000323011"/>
    </source>
</evidence>
<evidence type="ECO:0000259" key="5">
    <source>
        <dbReference type="Pfam" id="PF00676"/>
    </source>
</evidence>
<evidence type="ECO:0000256" key="1">
    <source>
        <dbReference type="ARBA" id="ARBA00001964"/>
    </source>
</evidence>
<sequence length="372" mass="41176">MSSESAEFELAVPLEYHNVEGPAATSATATKEELLDVHAMMHRIRRMEISCDNEYKDKNIRGFCHLYDGQEAVAMGMRAAMTSRDNIIGTYRCHALQLMRGDTVSRIVGELFGRAGGSSAGKGGSMHFYSKQNRFWGGAGIVGAQVPVGAGIAFADRFNAIAEGASRDGPFPITVAMFGDGAANQGQIWEAANMSKLWHLPCIFFCENNQYGMGTSVERHSSNPRYFTQGGEAIPGIRINGMDYLSVREGMKWAKSYVERGQPLFVEVVTYRYHGHSMSDPGITYRGKDEVKQMRETKDCIKLVSKRIVDSGWASEKELKDREKAIKAEVAKEVELARAMPLPDAEELYTHVLHNETPKFIRGIDIGSSRVA</sequence>
<evidence type="ECO:0000313" key="12">
    <source>
        <dbReference type="Proteomes" id="UP000324907"/>
    </source>
</evidence>
<dbReference type="Proteomes" id="UP000323011">
    <property type="component" value="Unassembled WGS sequence"/>
</dbReference>
<dbReference type="InterPro" id="IPR029061">
    <property type="entry name" value="THDP-binding"/>
</dbReference>
<feature type="domain" description="Dehydrogenase E1 component" evidence="5">
    <location>
        <begin position="40"/>
        <end position="345"/>
    </location>
</feature>
<dbReference type="InterPro" id="IPR001017">
    <property type="entry name" value="DH_E1"/>
</dbReference>
<dbReference type="SUPFAM" id="SSF52518">
    <property type="entry name" value="Thiamin diphosphate-binding fold (THDP-binding)"/>
    <property type="match status" value="1"/>
</dbReference>
<dbReference type="EC" id="1.2.4.1" evidence="2"/>
<evidence type="ECO:0000256" key="3">
    <source>
        <dbReference type="ARBA" id="ARBA00023002"/>
    </source>
</evidence>
<gene>
    <name evidence="9" type="ORF">FNF27_01355</name>
    <name evidence="8" type="ORF">FNF28_00234</name>
    <name evidence="6" type="ORF">FNF29_05850</name>
    <name evidence="7" type="ORF">FNF31_02543</name>
</gene>
<evidence type="ECO:0000313" key="7">
    <source>
        <dbReference type="EMBL" id="KAA0163994.1"/>
    </source>
</evidence>
<keyword evidence="4" id="KW-0786">Thiamine pyrophosphate</keyword>
<dbReference type="Proteomes" id="UP000324907">
    <property type="component" value="Unassembled WGS sequence"/>
</dbReference>
<name>A0A5A8E8L0_CAFRO</name>
<protein>
    <recommendedName>
        <fullName evidence="2">pyruvate dehydrogenase (acetyl-transferring)</fullName>
        <ecNumber evidence="2">1.2.4.1</ecNumber>
    </recommendedName>
</protein>
<evidence type="ECO:0000313" key="8">
    <source>
        <dbReference type="EMBL" id="KAA0172231.1"/>
    </source>
</evidence>
<organism evidence="8 12">
    <name type="scientific">Cafeteria roenbergensis</name>
    <name type="common">Marine flagellate</name>
    <dbReference type="NCBI Taxonomy" id="33653"/>
    <lineage>
        <taxon>Eukaryota</taxon>
        <taxon>Sar</taxon>
        <taxon>Stramenopiles</taxon>
        <taxon>Bigyra</taxon>
        <taxon>Opalozoa</taxon>
        <taxon>Bicosoecida</taxon>
        <taxon>Cafeteriaceae</taxon>
        <taxon>Cafeteria</taxon>
    </lineage>
</organism>
<comment type="caution">
    <text evidence="8">The sequence shown here is derived from an EMBL/GenBank/DDBJ whole genome shotgun (WGS) entry which is preliminary data.</text>
</comment>
<dbReference type="GO" id="GO:0004739">
    <property type="term" value="F:pyruvate dehydrogenase (acetyl-transferring) activity"/>
    <property type="evidence" value="ECO:0007669"/>
    <property type="project" value="UniProtKB-EC"/>
</dbReference>
<evidence type="ECO:0000256" key="4">
    <source>
        <dbReference type="ARBA" id="ARBA00023052"/>
    </source>
</evidence>
<dbReference type="EMBL" id="VLTM01000019">
    <property type="protein sequence ID" value="KAA0163994.1"/>
    <property type="molecule type" value="Genomic_DNA"/>
</dbReference>
<dbReference type="PANTHER" id="PTHR11516">
    <property type="entry name" value="PYRUVATE DEHYDROGENASE E1 COMPONENT, ALPHA SUBUNIT BACTERIAL AND ORGANELLAR"/>
    <property type="match status" value="1"/>
</dbReference>
<dbReference type="GO" id="GO:0006086">
    <property type="term" value="P:pyruvate decarboxylation to acetyl-CoA"/>
    <property type="evidence" value="ECO:0007669"/>
    <property type="project" value="TreeGrafter"/>
</dbReference>
<evidence type="ECO:0000313" key="9">
    <source>
        <dbReference type="EMBL" id="KAA0177025.1"/>
    </source>
</evidence>
<dbReference type="FunFam" id="3.40.50.970:FF:000013">
    <property type="entry name" value="Pyruvate dehydrogenase E1 component subunit alpha"/>
    <property type="match status" value="1"/>
</dbReference>
<evidence type="ECO:0000313" key="10">
    <source>
        <dbReference type="Proteomes" id="UP000322899"/>
    </source>
</evidence>
<dbReference type="EMBL" id="VLTO01000005">
    <property type="protein sequence ID" value="KAA0177025.1"/>
    <property type="molecule type" value="Genomic_DNA"/>
</dbReference>